<sequence>DYTHRVICMTEREKFEVPIRAIGPRAILDFPDELHFSLCPVKCLTQKTLLVRNIGKGDAKFQLSTEKPFSVEPSVGTLTVGESMQVTVDFLPKTTGDHSQQLLLHYNTGEDVYISLYGASTDINVRLEKNSLWVEKTYIFMANQRTVSILNRSDSIVHFQWKGFASEEEEEKHRIRACSELQQEENNEMEQFLTECDADPTLRDRLTVLSRTFQYRRKQLNLDSLAFSDQHIIIEPQEGDVWPNCTAEISIIFKPQEARLYQHTIYCDVTGRESRLPLRIKGEGIGPKLQFNFDLLDIGNVFIGSKHSYEVLVGNKGLIDAPYKLMPPTTAMGLCFSFIPPEGIVPPGACHALEVHFSSDKLGTFSEEFYFTVLGNPQPLILTFRGCVMGPTFHFDIPELNFGEVSFGFRHTLTCLLTNTSLVPMSFHLRIPGDGMRRDSVTSTEQVTELDRNDWKLENRASERSREFRVTPSSGTVRAQSQMHIKVTLCSNTVQQYSLALVVDVDGVGEEVLALPIKANCVVPEVHLESSMLQFHDCFIGYPYEQPIRLINDTNLPACYGLLSQECEDNPPLLYSTTHPRGVIQPYSTEQIPLVLQAKTVGKLQVTAIIAILGQKNLMKLLLCCIGKGPTVSLSATELHFGNIPVLTDIPRTLQLFNQSPIPARFFTQMAKSNSLWRVEPAEGEIPPEGQLQMTLVAHLDDTLPFQDKLQLVIRDSQTHTIPLWATGKGTTIVTDQPFAPHLDLGTHFSSGPCQYHFRIINKGQRLHKLIWTTEGFPHFRHRGTLITKQKTLTISREDKFKSPVAPATLAEPVFSLTPVWLELGPGQSADMLLEASSDTPKVARERLVCHAFLENQNLKEHIMTADITCQFIAPVLNISPQQINFYVEKVPCMSLVPLYERLYLKNVSKLPLSLELTVPEPFGLSDCTSDDSFTSSKSLVMGNDAKADLWVRFDPSYNLDFVSYVAEEVLEVSYSEHPQRDTVALRGEVHFPNLHLSRQELDFGCVPNGREVQERFIMTNPSPFPVYYKW</sequence>
<name>A0AAD5FKY1_SILAS</name>
<dbReference type="AlphaFoldDB" id="A0AAD5FKY1"/>
<feature type="domain" description="HYDIN/VesB/CFA65-like Ig-like" evidence="6">
    <location>
        <begin position="26"/>
        <end position="119"/>
    </location>
</feature>
<dbReference type="InterPro" id="IPR053879">
    <property type="entry name" value="HYDIN_VesB_CFA65-like_Ig"/>
</dbReference>
<evidence type="ECO:0000256" key="1">
    <source>
        <dbReference type="ARBA" id="ARBA00004138"/>
    </source>
</evidence>
<accession>A0AAD5FKY1</accession>
<gene>
    <name evidence="7" type="ORF">C0J50_19458</name>
</gene>
<dbReference type="InterPro" id="IPR033305">
    <property type="entry name" value="Hydin-like"/>
</dbReference>
<dbReference type="Pfam" id="PF14874">
    <property type="entry name" value="PapD-like"/>
    <property type="match status" value="1"/>
</dbReference>
<dbReference type="GO" id="GO:1904158">
    <property type="term" value="P:axonemal central apparatus assembly"/>
    <property type="evidence" value="ECO:0007669"/>
    <property type="project" value="TreeGrafter"/>
</dbReference>
<evidence type="ECO:0000313" key="8">
    <source>
        <dbReference type="Proteomes" id="UP001205998"/>
    </source>
</evidence>
<feature type="non-terminal residue" evidence="7">
    <location>
        <position position="1031"/>
    </location>
</feature>
<keyword evidence="4" id="KW-0969">Cilium</keyword>
<dbReference type="PANTHER" id="PTHR23053">
    <property type="entry name" value="DLEC1 DELETED IN LUNG AND ESOPHAGEAL CANCER 1"/>
    <property type="match status" value="1"/>
</dbReference>
<feature type="domain" description="HYDIN/VesB/CFA65-like Ig-like" evidence="6">
    <location>
        <begin position="287"/>
        <end position="387"/>
    </location>
</feature>
<proteinExistence type="predicted"/>
<dbReference type="InterPro" id="IPR013783">
    <property type="entry name" value="Ig-like_fold"/>
</dbReference>
<keyword evidence="5" id="KW-0966">Cell projection</keyword>
<evidence type="ECO:0000256" key="4">
    <source>
        <dbReference type="ARBA" id="ARBA00023069"/>
    </source>
</evidence>
<protein>
    <submittedName>
        <fullName evidence="7">Hydrocephalus-inducing protein-like</fullName>
    </submittedName>
</protein>
<comment type="subcellular location">
    <subcellularLocation>
        <location evidence="1">Cell projection</location>
        <location evidence="1">Cilium</location>
    </subcellularLocation>
    <subcellularLocation>
        <location evidence="2">Cytoplasm</location>
    </subcellularLocation>
</comment>
<dbReference type="EMBL" id="MU551638">
    <property type="protein sequence ID" value="KAI5620965.1"/>
    <property type="molecule type" value="Genomic_DNA"/>
</dbReference>
<dbReference type="Pfam" id="PF22544">
    <property type="entry name" value="HYDIN_VesB_CFA65-like_Ig"/>
    <property type="match status" value="2"/>
</dbReference>
<evidence type="ECO:0000256" key="2">
    <source>
        <dbReference type="ARBA" id="ARBA00004496"/>
    </source>
</evidence>
<dbReference type="GO" id="GO:0003341">
    <property type="term" value="P:cilium movement"/>
    <property type="evidence" value="ECO:0007669"/>
    <property type="project" value="TreeGrafter"/>
</dbReference>
<dbReference type="Gene3D" id="2.60.40.10">
    <property type="entry name" value="Immunoglobulins"/>
    <property type="match status" value="6"/>
</dbReference>
<dbReference type="PANTHER" id="PTHR23053:SF0">
    <property type="entry name" value="HYDROCEPHALUS-INDUCING PROTEIN HOMOLOG"/>
    <property type="match status" value="1"/>
</dbReference>
<evidence type="ECO:0000313" key="7">
    <source>
        <dbReference type="EMBL" id="KAI5620965.1"/>
    </source>
</evidence>
<keyword evidence="8" id="KW-1185">Reference proteome</keyword>
<dbReference type="Proteomes" id="UP001205998">
    <property type="component" value="Unassembled WGS sequence"/>
</dbReference>
<organism evidence="7 8">
    <name type="scientific">Silurus asotus</name>
    <name type="common">Amur catfish</name>
    <name type="synonym">Parasilurus asotus</name>
    <dbReference type="NCBI Taxonomy" id="30991"/>
    <lineage>
        <taxon>Eukaryota</taxon>
        <taxon>Metazoa</taxon>
        <taxon>Chordata</taxon>
        <taxon>Craniata</taxon>
        <taxon>Vertebrata</taxon>
        <taxon>Euteleostomi</taxon>
        <taxon>Actinopterygii</taxon>
        <taxon>Neopterygii</taxon>
        <taxon>Teleostei</taxon>
        <taxon>Ostariophysi</taxon>
        <taxon>Siluriformes</taxon>
        <taxon>Siluridae</taxon>
        <taxon>Silurus</taxon>
    </lineage>
</organism>
<keyword evidence="3" id="KW-0963">Cytoplasm</keyword>
<evidence type="ECO:0000259" key="6">
    <source>
        <dbReference type="Pfam" id="PF22544"/>
    </source>
</evidence>
<comment type="caution">
    <text evidence="7">The sequence shown here is derived from an EMBL/GenBank/DDBJ whole genome shotgun (WGS) entry which is preliminary data.</text>
</comment>
<reference evidence="7" key="1">
    <citation type="submission" date="2018-07" db="EMBL/GenBank/DDBJ databases">
        <title>Comparative genomics of catfishes provides insights into carnivory and benthic adaptation.</title>
        <authorList>
            <person name="Zhang Y."/>
            <person name="Wang D."/>
            <person name="Peng Z."/>
            <person name="Zheng S."/>
            <person name="Shao F."/>
            <person name="Tao W."/>
        </authorList>
    </citation>
    <scope>NUCLEOTIDE SEQUENCE</scope>
    <source>
        <strain evidence="7">Chongqing</strain>
    </source>
</reference>
<evidence type="ECO:0000256" key="3">
    <source>
        <dbReference type="ARBA" id="ARBA00022490"/>
    </source>
</evidence>
<evidence type="ECO:0000256" key="5">
    <source>
        <dbReference type="ARBA" id="ARBA00023273"/>
    </source>
</evidence>
<feature type="non-terminal residue" evidence="7">
    <location>
        <position position="1"/>
    </location>
</feature>
<dbReference type="GO" id="GO:0005930">
    <property type="term" value="C:axoneme"/>
    <property type="evidence" value="ECO:0007669"/>
    <property type="project" value="TreeGrafter"/>
</dbReference>